<organism evidence="2 3">
    <name type="scientific">Durusdinium trenchii</name>
    <dbReference type="NCBI Taxonomy" id="1381693"/>
    <lineage>
        <taxon>Eukaryota</taxon>
        <taxon>Sar</taxon>
        <taxon>Alveolata</taxon>
        <taxon>Dinophyceae</taxon>
        <taxon>Suessiales</taxon>
        <taxon>Symbiodiniaceae</taxon>
        <taxon>Durusdinium</taxon>
    </lineage>
</organism>
<feature type="region of interest" description="Disordered" evidence="1">
    <location>
        <begin position="190"/>
        <end position="263"/>
    </location>
</feature>
<feature type="compositionally biased region" description="Basic and acidic residues" evidence="1">
    <location>
        <begin position="227"/>
        <end position="236"/>
    </location>
</feature>
<accession>A0ABP0RY07</accession>
<evidence type="ECO:0000313" key="2">
    <source>
        <dbReference type="EMBL" id="CAK9104141.1"/>
    </source>
</evidence>
<evidence type="ECO:0000256" key="1">
    <source>
        <dbReference type="SAM" id="MobiDB-lite"/>
    </source>
</evidence>
<feature type="compositionally biased region" description="Basic and acidic residues" evidence="1">
    <location>
        <begin position="254"/>
        <end position="263"/>
    </location>
</feature>
<protein>
    <submittedName>
        <fullName evidence="2">Mitochondrial</fullName>
    </submittedName>
</protein>
<sequence length="526" mass="59886">AYRILDSQHFLLRQRRNRVWGMASLISNKTDGRDVETDFLECLQSMHSNVQFPMSQVFEQDLPKEKPKQGREQCLVEKAKEAREGIKNVFVDTNSSLHRLTHAAHVCPCITPTHSIYSTALERYLTTQDLMHCQGFWPSCMDPKTYQAMQDNRKKGQDLVGNSFSTTVFQAVFLSSMASAPASWSTIQAKTIPSGQQGPPQGPTLRRVRGKRPAPAYDHANIWSMVQKEKRKEAKKQSAAKAKKRLKYRRKKKGADGRKFSKGKKTEVERIELGEEVQHHFVKNTLVDAIDQWNHAIRGIREQLGDSDFALRELGSELFKDLETEKEIATAIADFQKRVNDQLQEVHLKATDASLLKHAQRLCRKCGLILVSNSKPGRHLPFHHPQMQKVRSWIHYQISSGHFHGQLVANFDQVWSLLFRPSSRVLHATTAVDPYSKQRSLRKIRHCIERVMDLPFTETFEAQQSDGITRVQGGPAACSPIDSYRVPRTLTTLSWADGSIGRGFVTVKSDHLSERDRDRANQAGKE</sequence>
<feature type="non-terminal residue" evidence="2">
    <location>
        <position position="1"/>
    </location>
</feature>
<gene>
    <name evidence="2" type="ORF">SCF082_LOCUS48623</name>
</gene>
<proteinExistence type="predicted"/>
<dbReference type="Proteomes" id="UP001642464">
    <property type="component" value="Unassembled WGS sequence"/>
</dbReference>
<keyword evidence="3" id="KW-1185">Reference proteome</keyword>
<evidence type="ECO:0000313" key="3">
    <source>
        <dbReference type="Proteomes" id="UP001642464"/>
    </source>
</evidence>
<reference evidence="2 3" key="1">
    <citation type="submission" date="2024-02" db="EMBL/GenBank/DDBJ databases">
        <authorList>
            <person name="Chen Y."/>
            <person name="Shah S."/>
            <person name="Dougan E. K."/>
            <person name="Thang M."/>
            <person name="Chan C."/>
        </authorList>
    </citation>
    <scope>NUCLEOTIDE SEQUENCE [LARGE SCALE GENOMIC DNA]</scope>
</reference>
<comment type="caution">
    <text evidence="2">The sequence shown here is derived from an EMBL/GenBank/DDBJ whole genome shotgun (WGS) entry which is preliminary data.</text>
</comment>
<dbReference type="EMBL" id="CAXAMM010042321">
    <property type="protein sequence ID" value="CAK9104141.1"/>
    <property type="molecule type" value="Genomic_DNA"/>
</dbReference>
<name>A0ABP0RY07_9DINO</name>
<feature type="compositionally biased region" description="Basic residues" evidence="1">
    <location>
        <begin position="241"/>
        <end position="253"/>
    </location>
</feature>